<dbReference type="SUPFAM" id="SSF52374">
    <property type="entry name" value="Nucleotidylyl transferase"/>
    <property type="match status" value="1"/>
</dbReference>
<proteinExistence type="inferred from homology"/>
<comment type="catalytic activity">
    <reaction evidence="10 11">
        <text>nicotinate beta-D-ribonucleotide + ATP + H(+) = deamido-NAD(+) + diphosphate</text>
        <dbReference type="Rhea" id="RHEA:22860"/>
        <dbReference type="ChEBI" id="CHEBI:15378"/>
        <dbReference type="ChEBI" id="CHEBI:30616"/>
        <dbReference type="ChEBI" id="CHEBI:33019"/>
        <dbReference type="ChEBI" id="CHEBI:57502"/>
        <dbReference type="ChEBI" id="CHEBI:58437"/>
        <dbReference type="EC" id="2.7.7.18"/>
    </reaction>
</comment>
<dbReference type="PANTHER" id="PTHR39321:SF3">
    <property type="entry name" value="PHOSPHOPANTETHEINE ADENYLYLTRANSFERASE"/>
    <property type="match status" value="1"/>
</dbReference>
<evidence type="ECO:0000256" key="2">
    <source>
        <dbReference type="ARBA" id="ARBA00005019"/>
    </source>
</evidence>
<dbReference type="EC" id="2.7.7.18" evidence="11"/>
<dbReference type="NCBIfam" id="TIGR00125">
    <property type="entry name" value="cyt_tran_rel"/>
    <property type="match status" value="1"/>
</dbReference>
<name>A0A1B8Q825_MORLA</name>
<dbReference type="NCBIfam" id="TIGR00482">
    <property type="entry name" value="nicotinate (nicotinamide) nucleotide adenylyltransferase"/>
    <property type="match status" value="1"/>
</dbReference>
<dbReference type="GO" id="GO:0009435">
    <property type="term" value="P:NAD+ biosynthetic process"/>
    <property type="evidence" value="ECO:0007669"/>
    <property type="project" value="UniProtKB-UniRule"/>
</dbReference>
<organism evidence="13 14">
    <name type="scientific">Moraxella lacunata</name>
    <dbReference type="NCBI Taxonomy" id="477"/>
    <lineage>
        <taxon>Bacteria</taxon>
        <taxon>Pseudomonadati</taxon>
        <taxon>Pseudomonadota</taxon>
        <taxon>Gammaproteobacteria</taxon>
        <taxon>Moraxellales</taxon>
        <taxon>Moraxellaceae</taxon>
        <taxon>Moraxella</taxon>
    </lineage>
</organism>
<dbReference type="Pfam" id="PF01467">
    <property type="entry name" value="CTP_transf_like"/>
    <property type="match status" value="1"/>
</dbReference>
<dbReference type="InterPro" id="IPR005248">
    <property type="entry name" value="NadD/NMNAT"/>
</dbReference>
<comment type="caution">
    <text evidence="13">The sequence shown here is derived from an EMBL/GenBank/DDBJ whole genome shotgun (WGS) entry which is preliminary data.</text>
</comment>
<dbReference type="EMBL" id="LZMS01000009">
    <property type="protein sequence ID" value="OBX66824.1"/>
    <property type="molecule type" value="Genomic_DNA"/>
</dbReference>
<evidence type="ECO:0000256" key="1">
    <source>
        <dbReference type="ARBA" id="ARBA00002324"/>
    </source>
</evidence>
<evidence type="ECO:0000259" key="12">
    <source>
        <dbReference type="Pfam" id="PF01467"/>
    </source>
</evidence>
<dbReference type="UniPathway" id="UPA00253">
    <property type="reaction ID" value="UER00332"/>
</dbReference>
<keyword evidence="4 11" id="KW-0662">Pyridine nucleotide biosynthesis</keyword>
<comment type="function">
    <text evidence="1 11">Catalyzes the reversible adenylation of nicotinate mononucleotide (NaMN) to nicotinic acid adenine dinucleotide (NaAD).</text>
</comment>
<comment type="pathway">
    <text evidence="2 11">Cofactor biosynthesis; NAD(+) biosynthesis; deamido-NAD(+) from nicotinate D-ribonucleotide: step 1/1.</text>
</comment>
<accession>A0A1B8Q825</accession>
<keyword evidence="5 11" id="KW-0808">Transferase</keyword>
<dbReference type="InterPro" id="IPR004821">
    <property type="entry name" value="Cyt_trans-like"/>
</dbReference>
<evidence type="ECO:0000256" key="8">
    <source>
        <dbReference type="ARBA" id="ARBA00022840"/>
    </source>
</evidence>
<comment type="similarity">
    <text evidence="3 11">Belongs to the NadD family.</text>
</comment>
<dbReference type="InterPro" id="IPR014729">
    <property type="entry name" value="Rossmann-like_a/b/a_fold"/>
</dbReference>
<protein>
    <recommendedName>
        <fullName evidence="11">Probable nicotinate-nucleotide adenylyltransferase</fullName>
        <ecNumber evidence="11">2.7.7.18</ecNumber>
    </recommendedName>
    <alternativeName>
        <fullName evidence="11">Deamido-NAD(+) diphosphorylase</fullName>
    </alternativeName>
    <alternativeName>
        <fullName evidence="11">Deamido-NAD(+) pyrophosphorylase</fullName>
    </alternativeName>
    <alternativeName>
        <fullName evidence="11">Nicotinate mononucleotide adenylyltransferase</fullName>
        <shortName evidence="11">NaMN adenylyltransferase</shortName>
    </alternativeName>
</protein>
<evidence type="ECO:0000313" key="13">
    <source>
        <dbReference type="EMBL" id="OBX66824.1"/>
    </source>
</evidence>
<sequence>MMARIFLGGSFDPVHDGHLDMVRLVHHRLSSLDMPFVISFLPTAGNPFKGTPTDPTHRLNMLSLACDMLKHQGITASIDTSEIHQTPPVYTIDTVRALARWYPDDERIFVMGGDSLASLHLWKNYKELLAYVKIWAFDRAGSDDVVADVLAKMTDDFDKFLQDGFLQDDLLKDELLKDELLKTDKTFNTKRIFYDKSPIPAVSSTQIRHALAQGDKPCHLPEPIFDYIKTHELYKSVL</sequence>
<dbReference type="AlphaFoldDB" id="A0A1B8Q825"/>
<gene>
    <name evidence="11" type="primary">nadD</name>
    <name evidence="13" type="ORF">A9309_12455</name>
</gene>
<dbReference type="Proteomes" id="UP000092607">
    <property type="component" value="Unassembled WGS sequence"/>
</dbReference>
<evidence type="ECO:0000256" key="6">
    <source>
        <dbReference type="ARBA" id="ARBA00022695"/>
    </source>
</evidence>
<keyword evidence="9 11" id="KW-0520">NAD</keyword>
<dbReference type="GO" id="GO:0004515">
    <property type="term" value="F:nicotinate-nucleotide adenylyltransferase activity"/>
    <property type="evidence" value="ECO:0007669"/>
    <property type="project" value="UniProtKB-UniRule"/>
</dbReference>
<evidence type="ECO:0000256" key="9">
    <source>
        <dbReference type="ARBA" id="ARBA00023027"/>
    </source>
</evidence>
<evidence type="ECO:0000256" key="10">
    <source>
        <dbReference type="ARBA" id="ARBA00048721"/>
    </source>
</evidence>
<dbReference type="PANTHER" id="PTHR39321">
    <property type="entry name" value="NICOTINATE-NUCLEOTIDE ADENYLYLTRANSFERASE-RELATED"/>
    <property type="match status" value="1"/>
</dbReference>
<feature type="domain" description="Cytidyltransferase-like" evidence="12">
    <location>
        <begin position="7"/>
        <end position="209"/>
    </location>
</feature>
<dbReference type="CDD" id="cd02165">
    <property type="entry name" value="NMNAT"/>
    <property type="match status" value="1"/>
</dbReference>
<dbReference type="OrthoDB" id="5295945at2"/>
<evidence type="ECO:0000256" key="7">
    <source>
        <dbReference type="ARBA" id="ARBA00022741"/>
    </source>
</evidence>
<evidence type="ECO:0000256" key="3">
    <source>
        <dbReference type="ARBA" id="ARBA00009014"/>
    </source>
</evidence>
<reference evidence="13 14" key="1">
    <citation type="submission" date="2016-06" db="EMBL/GenBank/DDBJ databases">
        <title>Draft genome of Moraxella lacunata CCUG 57757A.</title>
        <authorList>
            <person name="Salva-Serra F."/>
            <person name="Engstrom-Jakobsson H."/>
            <person name="Thorell K."/>
            <person name="Gonzales-Siles L."/>
            <person name="Karlsson R."/>
            <person name="Boulund F."/>
            <person name="Engstrand L."/>
            <person name="Kristiansson E."/>
            <person name="Moore E."/>
        </authorList>
    </citation>
    <scope>NUCLEOTIDE SEQUENCE [LARGE SCALE GENOMIC DNA]</scope>
    <source>
        <strain evidence="13 14">CCUG 57757A</strain>
    </source>
</reference>
<evidence type="ECO:0000256" key="11">
    <source>
        <dbReference type="HAMAP-Rule" id="MF_00244"/>
    </source>
</evidence>
<keyword evidence="7 11" id="KW-0547">Nucleotide-binding</keyword>
<dbReference type="Gene3D" id="3.40.50.620">
    <property type="entry name" value="HUPs"/>
    <property type="match status" value="1"/>
</dbReference>
<evidence type="ECO:0000313" key="14">
    <source>
        <dbReference type="Proteomes" id="UP000092607"/>
    </source>
</evidence>
<dbReference type="GO" id="GO:0005524">
    <property type="term" value="F:ATP binding"/>
    <property type="evidence" value="ECO:0007669"/>
    <property type="project" value="UniProtKB-KW"/>
</dbReference>
<evidence type="ECO:0000256" key="5">
    <source>
        <dbReference type="ARBA" id="ARBA00022679"/>
    </source>
</evidence>
<keyword evidence="8 11" id="KW-0067">ATP-binding</keyword>
<dbReference type="HAMAP" id="MF_00244">
    <property type="entry name" value="NaMN_adenylyltr"/>
    <property type="match status" value="1"/>
</dbReference>
<keyword evidence="6 11" id="KW-0548">Nucleotidyltransferase</keyword>
<evidence type="ECO:0000256" key="4">
    <source>
        <dbReference type="ARBA" id="ARBA00022642"/>
    </source>
</evidence>